<protein>
    <submittedName>
        <fullName evidence="2">Uncharacterized protein</fullName>
    </submittedName>
</protein>
<feature type="compositionally biased region" description="Polar residues" evidence="1">
    <location>
        <begin position="404"/>
        <end position="414"/>
    </location>
</feature>
<feature type="compositionally biased region" description="Low complexity" evidence="1">
    <location>
        <begin position="257"/>
        <end position="267"/>
    </location>
</feature>
<feature type="compositionally biased region" description="Low complexity" evidence="1">
    <location>
        <begin position="235"/>
        <end position="245"/>
    </location>
</feature>
<feature type="region of interest" description="Disordered" evidence="1">
    <location>
        <begin position="184"/>
        <end position="209"/>
    </location>
</feature>
<comment type="caution">
    <text evidence="2">The sequence shown here is derived from an EMBL/GenBank/DDBJ whole genome shotgun (WGS) entry which is preliminary data.</text>
</comment>
<evidence type="ECO:0000313" key="3">
    <source>
        <dbReference type="Proteomes" id="UP000807716"/>
    </source>
</evidence>
<dbReference type="EMBL" id="JAAAJB010000032">
    <property type="protein sequence ID" value="KAG0269183.1"/>
    <property type="molecule type" value="Genomic_DNA"/>
</dbReference>
<feature type="compositionally biased region" description="Low complexity" evidence="1">
    <location>
        <begin position="129"/>
        <end position="144"/>
    </location>
</feature>
<keyword evidence="3" id="KW-1185">Reference proteome</keyword>
<dbReference type="AlphaFoldDB" id="A0A9P6QK29"/>
<accession>A0A9P6QK29</accession>
<reference evidence="2" key="1">
    <citation type="journal article" date="2020" name="Fungal Divers.">
        <title>Resolving the Mortierellaceae phylogeny through synthesis of multi-gene phylogenetics and phylogenomics.</title>
        <authorList>
            <person name="Vandepol N."/>
            <person name="Liber J."/>
            <person name="Desiro A."/>
            <person name="Na H."/>
            <person name="Kennedy M."/>
            <person name="Barry K."/>
            <person name="Grigoriev I.V."/>
            <person name="Miller A.N."/>
            <person name="O'Donnell K."/>
            <person name="Stajich J.E."/>
            <person name="Bonito G."/>
        </authorList>
    </citation>
    <scope>NUCLEOTIDE SEQUENCE</scope>
    <source>
        <strain evidence="2">BC1065</strain>
    </source>
</reference>
<feature type="region of interest" description="Disordered" evidence="1">
    <location>
        <begin position="222"/>
        <end position="284"/>
    </location>
</feature>
<sequence>MYNDHVHDPVCIYEHELQPEMAAAQVQPPILVHSMSDEQIMIPLEEDPTVAPPPVSIGQDPETTAMMTTRSTGEAFFSSYTQHDLDLELGNLPPPPSYDTPNRVVEVSPLPMPASAHIPMTDYFDPHAMASSSSLSSASSSMSSWTGGDQLPPSPHYSLHPTQYHRTRARAHSDLANYYPADPNALWTTPPRPLSPAIQRAESTPISHGRRLRLSLSISGGFSRRSGHASPPPASWTASSTTISTLPAPAVAEIRSGRYGSGRPRSSTVSGETPFSPSSSSPSSRLWVQQFRRAFAQRSSNAQTTSSSSLTSSLETTTVSNNTPSLAEAAAAAVSATIGETPSQTRPSEDVTIITIDQPQVSNVDNASVALDPQPPDLQSTPQSPPQPQGEELCAVESAARRTSVMSTSGSIISASPPLPMDSSLVSSFAVPTLALSAA</sequence>
<feature type="region of interest" description="Disordered" evidence="1">
    <location>
        <begin position="367"/>
        <end position="425"/>
    </location>
</feature>
<evidence type="ECO:0000256" key="1">
    <source>
        <dbReference type="SAM" id="MobiDB-lite"/>
    </source>
</evidence>
<gene>
    <name evidence="2" type="ORF">DFQ27_004579</name>
</gene>
<proteinExistence type="predicted"/>
<organism evidence="2 3">
    <name type="scientific">Actinomortierella ambigua</name>
    <dbReference type="NCBI Taxonomy" id="1343610"/>
    <lineage>
        <taxon>Eukaryota</taxon>
        <taxon>Fungi</taxon>
        <taxon>Fungi incertae sedis</taxon>
        <taxon>Mucoromycota</taxon>
        <taxon>Mortierellomycotina</taxon>
        <taxon>Mortierellomycetes</taxon>
        <taxon>Mortierellales</taxon>
        <taxon>Mortierellaceae</taxon>
        <taxon>Actinomortierella</taxon>
    </lineage>
</organism>
<feature type="region of interest" description="Disordered" evidence="1">
    <location>
        <begin position="129"/>
        <end position="161"/>
    </location>
</feature>
<evidence type="ECO:0000313" key="2">
    <source>
        <dbReference type="EMBL" id="KAG0269183.1"/>
    </source>
</evidence>
<dbReference type="OrthoDB" id="2442223at2759"/>
<dbReference type="Proteomes" id="UP000807716">
    <property type="component" value="Unassembled WGS sequence"/>
</dbReference>
<name>A0A9P6QK29_9FUNG</name>
<feature type="compositionally biased region" description="Low complexity" evidence="1">
    <location>
        <begin position="299"/>
        <end position="320"/>
    </location>
</feature>
<feature type="region of interest" description="Disordered" evidence="1">
    <location>
        <begin position="297"/>
        <end position="320"/>
    </location>
</feature>